<feature type="chain" id="PRO_5041243030" evidence="1">
    <location>
        <begin position="28"/>
        <end position="375"/>
    </location>
</feature>
<dbReference type="EMBL" id="FXUF01000018">
    <property type="protein sequence ID" value="SMP69309.1"/>
    <property type="molecule type" value="Genomic_DNA"/>
</dbReference>
<dbReference type="InterPro" id="IPR002931">
    <property type="entry name" value="Transglutaminase-like"/>
</dbReference>
<dbReference type="SUPFAM" id="SSF54001">
    <property type="entry name" value="Cysteine proteinases"/>
    <property type="match status" value="1"/>
</dbReference>
<dbReference type="AlphaFoldDB" id="A0AA45WYX9"/>
<dbReference type="Pfam" id="PF01841">
    <property type="entry name" value="Transglut_core"/>
    <property type="match status" value="1"/>
</dbReference>
<organism evidence="3 4">
    <name type="scientific">Anoxynatronum buryatiense</name>
    <dbReference type="NCBI Taxonomy" id="489973"/>
    <lineage>
        <taxon>Bacteria</taxon>
        <taxon>Bacillati</taxon>
        <taxon>Bacillota</taxon>
        <taxon>Clostridia</taxon>
        <taxon>Eubacteriales</taxon>
        <taxon>Clostridiaceae</taxon>
        <taxon>Anoxynatronum</taxon>
    </lineage>
</organism>
<comment type="caution">
    <text evidence="3">The sequence shown here is derived from an EMBL/GenBank/DDBJ whole genome shotgun (WGS) entry which is preliminary data.</text>
</comment>
<evidence type="ECO:0000259" key="2">
    <source>
        <dbReference type="SMART" id="SM00460"/>
    </source>
</evidence>
<proteinExistence type="predicted"/>
<dbReference type="SMART" id="SM00460">
    <property type="entry name" value="TGc"/>
    <property type="match status" value="1"/>
</dbReference>
<dbReference type="Gene3D" id="3.10.620.30">
    <property type="match status" value="1"/>
</dbReference>
<keyword evidence="1" id="KW-0732">Signal</keyword>
<keyword evidence="4" id="KW-1185">Reference proteome</keyword>
<feature type="signal peptide" evidence="1">
    <location>
        <begin position="1"/>
        <end position="27"/>
    </location>
</feature>
<feature type="domain" description="Transglutaminase-like" evidence="2">
    <location>
        <begin position="260"/>
        <end position="335"/>
    </location>
</feature>
<dbReference type="PANTHER" id="PTHR46333:SF2">
    <property type="entry name" value="CYTOKINESIS PROTEIN 3"/>
    <property type="match status" value="1"/>
</dbReference>
<dbReference type="InterPro" id="IPR038765">
    <property type="entry name" value="Papain-like_cys_pep_sf"/>
</dbReference>
<reference evidence="3" key="1">
    <citation type="submission" date="2017-05" db="EMBL/GenBank/DDBJ databases">
        <authorList>
            <person name="Varghese N."/>
            <person name="Submissions S."/>
        </authorList>
    </citation>
    <scope>NUCLEOTIDE SEQUENCE</scope>
    <source>
        <strain evidence="3">Su22</strain>
    </source>
</reference>
<gene>
    <name evidence="3" type="ORF">SAMN06296020_11865</name>
</gene>
<dbReference type="RefSeq" id="WP_283410627.1">
    <property type="nucleotide sequence ID" value="NZ_FXUF01000018.1"/>
</dbReference>
<protein>
    <submittedName>
        <fullName evidence="3">Transglutaminase-like superfamily protein</fullName>
    </submittedName>
</protein>
<dbReference type="GO" id="GO:0005737">
    <property type="term" value="C:cytoplasm"/>
    <property type="evidence" value="ECO:0007669"/>
    <property type="project" value="TreeGrafter"/>
</dbReference>
<dbReference type="PANTHER" id="PTHR46333">
    <property type="entry name" value="CYTOKINESIS PROTEIN 3"/>
    <property type="match status" value="1"/>
</dbReference>
<dbReference type="Proteomes" id="UP001158066">
    <property type="component" value="Unassembled WGS sequence"/>
</dbReference>
<sequence>MKRITLLLLTLLLTASAVGTHSNTASAITTGVLAEPILSQEPVSIVQETVILEADDPTTHFRHSNDENNYLDITLDDTRLKIEGKTIHTERTYLWFQIRRPGSESKVKDEIFTMNSDGSYTYETNLSLSNGTYEIYIYHCEQRYSTYWSLYNGIRFEKTSKDGYRFVLSPYYQEAIEFLQNLDPISPKDTNYSWYDQHEQDAFQEVLKAIIKPGMTDYEKMMAISTWVSNTVHYDYDCLYGRSNPNPSTSNVSGSYAFMTLYARRSVCQGYAELSNVLFRMAGIPSRVVSGATVYNRDKDTFWDKPVTDPSQAVSSHSWNVVFVDGRWRYIDTTWNTSNKYEHGKYIEGDTVFRYFDQTLASFSRTHRSLRVSTH</sequence>
<evidence type="ECO:0000313" key="3">
    <source>
        <dbReference type="EMBL" id="SMP69309.1"/>
    </source>
</evidence>
<name>A0AA45WYX9_9CLOT</name>
<dbReference type="InterPro" id="IPR052557">
    <property type="entry name" value="CAP/Cytokinesis_protein"/>
</dbReference>
<evidence type="ECO:0000256" key="1">
    <source>
        <dbReference type="SAM" id="SignalP"/>
    </source>
</evidence>
<evidence type="ECO:0000313" key="4">
    <source>
        <dbReference type="Proteomes" id="UP001158066"/>
    </source>
</evidence>
<accession>A0AA45WYX9</accession>